<feature type="transmembrane region" description="Helical" evidence="1">
    <location>
        <begin position="46"/>
        <end position="64"/>
    </location>
</feature>
<evidence type="ECO:0000256" key="1">
    <source>
        <dbReference type="SAM" id="Phobius"/>
    </source>
</evidence>
<organism evidence="2">
    <name type="scientific">Gongylonema pulchrum</name>
    <dbReference type="NCBI Taxonomy" id="637853"/>
    <lineage>
        <taxon>Eukaryota</taxon>
        <taxon>Metazoa</taxon>
        <taxon>Ecdysozoa</taxon>
        <taxon>Nematoda</taxon>
        <taxon>Chromadorea</taxon>
        <taxon>Rhabditida</taxon>
        <taxon>Spirurina</taxon>
        <taxon>Spiruromorpha</taxon>
        <taxon>Spiruroidea</taxon>
        <taxon>Gongylonematidae</taxon>
        <taxon>Gongylonema</taxon>
    </lineage>
</organism>
<feature type="transmembrane region" description="Helical" evidence="1">
    <location>
        <begin position="7"/>
        <end position="34"/>
    </location>
</feature>
<keyword evidence="1" id="KW-1133">Transmembrane helix</keyword>
<accession>A0A183E6H0</accession>
<keyword evidence="1" id="KW-0472">Membrane</keyword>
<proteinExistence type="predicted"/>
<dbReference type="WBParaSite" id="GPUH_0001658301-mRNA-1">
    <property type="protein sequence ID" value="GPUH_0001658301-mRNA-1"/>
    <property type="gene ID" value="GPUH_0001658301"/>
</dbReference>
<keyword evidence="1" id="KW-0812">Transmembrane</keyword>
<evidence type="ECO:0000313" key="2">
    <source>
        <dbReference type="WBParaSite" id="GPUH_0001658301-mRNA-1"/>
    </source>
</evidence>
<dbReference type="AlphaFoldDB" id="A0A183E6H0"/>
<sequence length="88" mass="9693">LLQMTQVAVLVIMLVLVPVSVALVLVALVAVVAMTRSNGVELYRLLLHWPAPVPLVGNHCYFFLRNKGMSLRRQPSVPSGIFRSVLGR</sequence>
<reference evidence="2" key="1">
    <citation type="submission" date="2016-06" db="UniProtKB">
        <authorList>
            <consortium name="WormBaseParasite"/>
        </authorList>
    </citation>
    <scope>IDENTIFICATION</scope>
</reference>
<protein>
    <submittedName>
        <fullName evidence="2">MMPL domain-containing protein</fullName>
    </submittedName>
</protein>
<name>A0A183E6H0_9BILA</name>